<reference evidence="2 3" key="1">
    <citation type="journal article" name="Front. Microbiol.">
        <title>Sugar Metabolism of the First Thermophilic Planctomycete Thermogutta terrifontis: Comparative Genomic and Transcriptomic Approaches.</title>
        <authorList>
            <person name="Elcheninov A.G."/>
            <person name="Menzel P."/>
            <person name="Gudbergsdottir S.R."/>
            <person name="Slesarev A.I."/>
            <person name="Kadnikov V.V."/>
            <person name="Krogh A."/>
            <person name="Bonch-Osmolovskaya E.A."/>
            <person name="Peng X."/>
            <person name="Kublanov I.V."/>
        </authorList>
    </citation>
    <scope>NUCLEOTIDE SEQUENCE [LARGE SCALE GENOMIC DNA]</scope>
    <source>
        <strain evidence="2 3">R1</strain>
    </source>
</reference>
<dbReference type="SUPFAM" id="SSF49464">
    <property type="entry name" value="Carboxypeptidase regulatory domain-like"/>
    <property type="match status" value="1"/>
</dbReference>
<gene>
    <name evidence="2" type="ORF">THTE_0981</name>
</gene>
<dbReference type="EMBL" id="CP018477">
    <property type="protein sequence ID" value="ASV73583.1"/>
    <property type="molecule type" value="Genomic_DNA"/>
</dbReference>
<dbReference type="RefSeq" id="WP_157731678.1">
    <property type="nucleotide sequence ID" value="NZ_CP018477.1"/>
</dbReference>
<dbReference type="KEGG" id="ttf:THTE_0981"/>
<evidence type="ECO:0008006" key="4">
    <source>
        <dbReference type="Google" id="ProtNLM"/>
    </source>
</evidence>
<dbReference type="OrthoDB" id="9768147at2"/>
<sequence length="101" mass="10988">MEGVVVDDAGAPVPGATVTLRPQPGQEKVAFPRSVSTDEKGCFRVSQGHAPVRCNFIVEAKNEGYRPTTIIVEGCRVHRGVRIVLMPERGEPRVTPGRTKH</sequence>
<protein>
    <recommendedName>
        <fullName evidence="4">Carboxypeptidase regulatory-like domain-containing protein</fullName>
    </recommendedName>
</protein>
<feature type="region of interest" description="Disordered" evidence="1">
    <location>
        <begin position="1"/>
        <end position="21"/>
    </location>
</feature>
<keyword evidence="3" id="KW-1185">Reference proteome</keyword>
<name>A0A286RC96_9BACT</name>
<dbReference type="Pfam" id="PF13620">
    <property type="entry name" value="CarboxypepD_reg"/>
    <property type="match status" value="1"/>
</dbReference>
<dbReference type="Gene3D" id="2.60.40.1120">
    <property type="entry name" value="Carboxypeptidase-like, regulatory domain"/>
    <property type="match status" value="1"/>
</dbReference>
<dbReference type="AlphaFoldDB" id="A0A286RC96"/>
<evidence type="ECO:0000313" key="2">
    <source>
        <dbReference type="EMBL" id="ASV73583.1"/>
    </source>
</evidence>
<organism evidence="2 3">
    <name type="scientific">Thermogutta terrifontis</name>
    <dbReference type="NCBI Taxonomy" id="1331910"/>
    <lineage>
        <taxon>Bacteria</taxon>
        <taxon>Pseudomonadati</taxon>
        <taxon>Planctomycetota</taxon>
        <taxon>Planctomycetia</taxon>
        <taxon>Pirellulales</taxon>
        <taxon>Thermoguttaceae</taxon>
        <taxon>Thermogutta</taxon>
    </lineage>
</organism>
<dbReference type="Proteomes" id="UP000215086">
    <property type="component" value="Chromosome"/>
</dbReference>
<evidence type="ECO:0000256" key="1">
    <source>
        <dbReference type="SAM" id="MobiDB-lite"/>
    </source>
</evidence>
<dbReference type="InterPro" id="IPR008969">
    <property type="entry name" value="CarboxyPept-like_regulatory"/>
</dbReference>
<proteinExistence type="predicted"/>
<evidence type="ECO:0000313" key="3">
    <source>
        <dbReference type="Proteomes" id="UP000215086"/>
    </source>
</evidence>
<accession>A0A286RC96</accession>